<proteinExistence type="predicted"/>
<organism evidence="1">
    <name type="scientific">marine sediment metagenome</name>
    <dbReference type="NCBI Taxonomy" id="412755"/>
    <lineage>
        <taxon>unclassified sequences</taxon>
        <taxon>metagenomes</taxon>
        <taxon>ecological metagenomes</taxon>
    </lineage>
</organism>
<name>A0A0F9UUY0_9ZZZZ</name>
<evidence type="ECO:0000313" key="1">
    <source>
        <dbReference type="EMBL" id="KKN96840.1"/>
    </source>
</evidence>
<dbReference type="AlphaFoldDB" id="A0A0F9UUY0"/>
<sequence>MAIADDVTIDYVDRKITYTGGFTDGIADSIYTVNALYSFLQDTFDEPGQMDDPVPMSAQTPTQYTIINKWFMDDETMKALYGGSLQTSAWAFAASEGITQLWWTSGSADPPVAGDIGKDLIVGATTKKGTILAVDTVRRVVWVRNTDATQFVAGDNVVEDGGATVDFVIEADSGAQQGVRSGDSVWPNLFSVGTIQDDTEIYVGQENEWQGGGTTPILTKLASWWDSDSDFTASPNGVSAGHFDILVKTRDAGVWIDDLNLTSQGRLAIFARQGRTIYTHFETNGAVGNFVVPFASTGFDLNQNGFGQVLIPGSFSGAFTIGEVLTAPSGAKAILTAFVTDTSLNYILVGKNLTEFASSAELITGESSGQTATKDGNPPTAINGAVAGGITVTVGDDNTFDIDEDGNPENYAVVVDCNSLALSVVYEHLMFLARRGSATSILPEPGAGFEDGEFYRGVGDAYIPLDAEGTALTEGETVTGSISGATGELVAYFFSGTGYVIVTNVKGSFVNNDVITDEGAGSVTASAAQESLVDVNAASFGTFAGGRFFVARGVVLDNVPAADNNNWQTIDVTGTAKQPPTTITVTFDGLVVNDRATIFEVATAGDTDVVKGVVGLASGAVGSSLIVLDAAAAQDVPATGWIRAVDTGTPGKEERYEYSSISGAGVNVNLRVVSPGDDVCDAGGSATILSDINVGLNFGQDGQAKVGHTVRNVTDSSEAIILRRIDDDNIETTPLTGGTSNDWATSDAYEINTVQFLIDAADTAYFPFIDDTVETGTSLTKSIKFDTTTEIVARARFSDPDVGGQRIQPFELLGRQLTNSDLTITAIRVDDNIAS</sequence>
<dbReference type="EMBL" id="LAZR01000062">
    <property type="protein sequence ID" value="KKN96840.1"/>
    <property type="molecule type" value="Genomic_DNA"/>
</dbReference>
<protein>
    <submittedName>
        <fullName evidence="1">Uncharacterized protein</fullName>
    </submittedName>
</protein>
<comment type="caution">
    <text evidence="1">The sequence shown here is derived from an EMBL/GenBank/DDBJ whole genome shotgun (WGS) entry which is preliminary data.</text>
</comment>
<accession>A0A0F9UUY0</accession>
<reference evidence="1" key="1">
    <citation type="journal article" date="2015" name="Nature">
        <title>Complex archaea that bridge the gap between prokaryotes and eukaryotes.</title>
        <authorList>
            <person name="Spang A."/>
            <person name="Saw J.H."/>
            <person name="Jorgensen S.L."/>
            <person name="Zaremba-Niedzwiedzka K."/>
            <person name="Martijn J."/>
            <person name="Lind A.E."/>
            <person name="van Eijk R."/>
            <person name="Schleper C."/>
            <person name="Guy L."/>
            <person name="Ettema T.J."/>
        </authorList>
    </citation>
    <scope>NUCLEOTIDE SEQUENCE</scope>
</reference>
<gene>
    <name evidence="1" type="ORF">LCGC14_0164840</name>
</gene>